<dbReference type="Proteomes" id="UP000256690">
    <property type="component" value="Unassembled WGS sequence"/>
</dbReference>
<dbReference type="RefSeq" id="XP_026608563.1">
    <property type="nucleotide sequence ID" value="XM_026742718.1"/>
</dbReference>
<dbReference type="OrthoDB" id="545169at2759"/>
<evidence type="ECO:0000313" key="1">
    <source>
        <dbReference type="EMBL" id="RDW93380.1"/>
    </source>
</evidence>
<name>A0A3D8T4C0_9EURO</name>
<evidence type="ECO:0000313" key="2">
    <source>
        <dbReference type="Proteomes" id="UP000256690"/>
    </source>
</evidence>
<dbReference type="AlphaFoldDB" id="A0A3D8T4C0"/>
<dbReference type="Gene3D" id="3.50.50.60">
    <property type="entry name" value="FAD/NAD(P)-binding domain"/>
    <property type="match status" value="2"/>
</dbReference>
<comment type="caution">
    <text evidence="1">The sequence shown here is derived from an EMBL/GenBank/DDBJ whole genome shotgun (WGS) entry which is preliminary data.</text>
</comment>
<evidence type="ECO:0008006" key="3">
    <source>
        <dbReference type="Google" id="ProtNLM"/>
    </source>
</evidence>
<organism evidence="1 2">
    <name type="scientific">Aspergillus mulundensis</name>
    <dbReference type="NCBI Taxonomy" id="1810919"/>
    <lineage>
        <taxon>Eukaryota</taxon>
        <taxon>Fungi</taxon>
        <taxon>Dikarya</taxon>
        <taxon>Ascomycota</taxon>
        <taxon>Pezizomycotina</taxon>
        <taxon>Eurotiomycetes</taxon>
        <taxon>Eurotiomycetidae</taxon>
        <taxon>Eurotiales</taxon>
        <taxon>Aspergillaceae</taxon>
        <taxon>Aspergillus</taxon>
        <taxon>Aspergillus subgen. Nidulantes</taxon>
    </lineage>
</organism>
<dbReference type="Pfam" id="PF06100">
    <property type="entry name" value="MCRA"/>
    <property type="match status" value="1"/>
</dbReference>
<dbReference type="GO" id="GO:0071949">
    <property type="term" value="F:FAD binding"/>
    <property type="evidence" value="ECO:0007669"/>
    <property type="project" value="InterPro"/>
</dbReference>
<reference evidence="1 2" key="1">
    <citation type="journal article" date="2018" name="IMA Fungus">
        <title>IMA Genome-F 9: Draft genome sequence of Annulohypoxylon stygium, Aspergillus mulundensis, Berkeleyomyces basicola (syn. Thielaviopsis basicola), Ceratocystis smalleyi, two Cercospora beticola strains, Coleophoma cylindrospora, Fusarium fracticaudum, Phialophora cf. hyalina, and Morchella septimelata.</title>
        <authorList>
            <person name="Wingfield B.D."/>
            <person name="Bills G.F."/>
            <person name="Dong Y."/>
            <person name="Huang W."/>
            <person name="Nel W.J."/>
            <person name="Swalarsk-Parry B.S."/>
            <person name="Vaghefi N."/>
            <person name="Wilken P.M."/>
            <person name="An Z."/>
            <person name="de Beer Z.W."/>
            <person name="De Vos L."/>
            <person name="Chen L."/>
            <person name="Duong T.A."/>
            <person name="Gao Y."/>
            <person name="Hammerbacher A."/>
            <person name="Kikkert J.R."/>
            <person name="Li Y."/>
            <person name="Li H."/>
            <person name="Li K."/>
            <person name="Li Q."/>
            <person name="Liu X."/>
            <person name="Ma X."/>
            <person name="Naidoo K."/>
            <person name="Pethybridge S.J."/>
            <person name="Sun J."/>
            <person name="Steenkamp E.T."/>
            <person name="van der Nest M.A."/>
            <person name="van Wyk S."/>
            <person name="Wingfield M.J."/>
            <person name="Xiong C."/>
            <person name="Yue Q."/>
            <person name="Zhang X."/>
        </authorList>
    </citation>
    <scope>NUCLEOTIDE SEQUENCE [LARGE SCALE GENOMIC DNA]</scope>
    <source>
        <strain evidence="1 2">DSM 5745</strain>
    </source>
</reference>
<dbReference type="EMBL" id="PVWQ01000001">
    <property type="protein sequence ID" value="RDW93380.1"/>
    <property type="molecule type" value="Genomic_DNA"/>
</dbReference>
<keyword evidence="2" id="KW-1185">Reference proteome</keyword>
<dbReference type="InterPro" id="IPR010354">
    <property type="entry name" value="Oleate_hydratase"/>
</dbReference>
<dbReference type="InterPro" id="IPR036188">
    <property type="entry name" value="FAD/NAD-bd_sf"/>
</dbReference>
<dbReference type="PANTHER" id="PTHR37417">
    <property type="entry name" value="67 KDA MYOSIN-CROSS-REACTIVE ANTIGEN FAMILY PROTEIN (AFU_ORTHOLOGUE AFUA_5G09970)"/>
    <property type="match status" value="1"/>
</dbReference>
<dbReference type="GeneID" id="38111072"/>
<dbReference type="GO" id="GO:0006631">
    <property type="term" value="P:fatty acid metabolic process"/>
    <property type="evidence" value="ECO:0007669"/>
    <property type="project" value="InterPro"/>
</dbReference>
<dbReference type="Gene3D" id="3.30.9.80">
    <property type="match status" value="1"/>
</dbReference>
<dbReference type="PANTHER" id="PTHR37417:SF4">
    <property type="entry name" value="67 KDA MYOSIN-CROSS-REACTIVE ANTIGEN FAMILY PROTEIN (AFU_ORTHOLOGUE AFUA_3G03570)"/>
    <property type="match status" value="1"/>
</dbReference>
<gene>
    <name evidence="1" type="ORF">DSM5745_00702</name>
</gene>
<sequence>MADPTPAEPEQPTTRPKECWLVGGGMSILAAAVHLIQEANIPGTHIHIAELHPHSGHEDTNYGDATNGYTIHAGLQPSFYEPCTQHFLSLVPHPAEPGKTLLDVVEAKRKEMLSGMQQTEAGAGAWTRLVAQTDSGPGRVDAKKMNLRLKDRLDLLSFMLQSEESLGERSIRQCFDFQFFDSTFWVLWSTSFAIQPQHSAVEFQRHLSKYLDKLEQLSGPQVMGHMQYMFRDLLITPTIEYLKKRGVSFAMYRDAEILFTDSPDPGARPAASQINLITDREDLVTISIDPNDIVIASLGPASSPSALGSHTKSVAHELYVADPEIGDSWALWDHLVAESRQHPRQLPQLHFGNPSNFKSRFSEAKLVTFTITLRSPAFIDLYTRLTGNEPGAGAFTTIADCAWHLTINVPKQPVFPDQPKDVQVVWGYGMTPERNGEFIAKPMYECSGEEILLELVAHLGFPTHPIVSTSTVIPCIMPYATSGMLTRGPGDRPPVVNGVSNLAVVGQFVDIPGDTSFSMDYNIHGAQIAVYELCALEREPAAPTRSFFMKTFDLLK</sequence>
<accession>A0A3D8T4C0</accession>
<dbReference type="GO" id="GO:0050151">
    <property type="term" value="F:oleate hydratase activity"/>
    <property type="evidence" value="ECO:0007669"/>
    <property type="project" value="InterPro"/>
</dbReference>
<proteinExistence type="predicted"/>
<protein>
    <recommendedName>
        <fullName evidence="3">67 kDa myosin-cross-reactive antigen family protein</fullName>
    </recommendedName>
</protein>